<reference evidence="2" key="1">
    <citation type="journal article" date="2011" name="PLoS Biol.">
        <title>Gene gain and loss during evolution of obligate parasitism in the white rust pathogen of Arabidopsis thaliana.</title>
        <authorList>
            <person name="Kemen E."/>
            <person name="Gardiner A."/>
            <person name="Schultz-Larsen T."/>
            <person name="Kemen A.C."/>
            <person name="Balmuth A.L."/>
            <person name="Robert-Seilaniantz A."/>
            <person name="Bailey K."/>
            <person name="Holub E."/>
            <person name="Studholme D.J."/>
            <person name="Maclean D."/>
            <person name="Jones J.D."/>
        </authorList>
    </citation>
    <scope>NUCLEOTIDE SEQUENCE</scope>
</reference>
<evidence type="ECO:0000256" key="1">
    <source>
        <dbReference type="SAM" id="MobiDB-lite"/>
    </source>
</evidence>
<organism evidence="2">
    <name type="scientific">Albugo laibachii Nc14</name>
    <dbReference type="NCBI Taxonomy" id="890382"/>
    <lineage>
        <taxon>Eukaryota</taxon>
        <taxon>Sar</taxon>
        <taxon>Stramenopiles</taxon>
        <taxon>Oomycota</taxon>
        <taxon>Peronosporomycetes</taxon>
        <taxon>Albuginales</taxon>
        <taxon>Albuginaceae</taxon>
        <taxon>Albugo</taxon>
    </lineage>
</organism>
<evidence type="ECO:0000313" key="2">
    <source>
        <dbReference type="EMBL" id="CCA24170.1"/>
    </source>
</evidence>
<gene>
    <name evidence="2" type="primary">AlNc14C225G9191</name>
    <name evidence="2" type="ORF">ALNC14_103140</name>
</gene>
<dbReference type="AlphaFoldDB" id="F0WS52"/>
<protein>
    <submittedName>
        <fullName evidence="2">AlNc14C225G9191 protein</fullName>
    </submittedName>
</protein>
<name>F0WS52_9STRA</name>
<dbReference type="HOGENOM" id="CLU_848414_0_0_1"/>
<accession>F0WS52</accession>
<feature type="compositionally biased region" description="Low complexity" evidence="1">
    <location>
        <begin position="10"/>
        <end position="19"/>
    </location>
</feature>
<proteinExistence type="predicted"/>
<dbReference type="EMBL" id="FR824270">
    <property type="protein sequence ID" value="CCA24170.1"/>
    <property type="molecule type" value="Genomic_DNA"/>
</dbReference>
<feature type="region of interest" description="Disordered" evidence="1">
    <location>
        <begin position="1"/>
        <end position="76"/>
    </location>
</feature>
<feature type="compositionally biased region" description="Polar residues" evidence="1">
    <location>
        <begin position="29"/>
        <end position="40"/>
    </location>
</feature>
<sequence length="328" mass="36240">MGTATNRVDSTSATRATRTVSPEPIQPRLQVNRSRPTTHTMMPRNAMGSTTNRFGSTSATRETRTVSPEPIQPPLQVNRSLPMTHIITSRSATVSATNRAGSASVIRASQTVSPESIQPRVHVDQVRPTTYTSTSRNATVSATIRIGIDTELLQQGVSEVSRLSQQNEALSRSLDDKATQLRDAPECVRGLSSQVEYLKERLQTSLKKSMEYELQLEYALKARLKDQQKTMTAVERHAEMEVDMARSRQLQEGFKKAMVAQSHKLEGVTEAASIYRNDVQNYGVLITSSWPHQSLFAGAQSHKLNDTIQAAPVDENDVENYDGLTPST</sequence>
<reference evidence="2" key="2">
    <citation type="submission" date="2011-02" db="EMBL/GenBank/DDBJ databases">
        <authorList>
            <person name="MacLean D."/>
        </authorList>
    </citation>
    <scope>NUCLEOTIDE SEQUENCE</scope>
</reference>
<feature type="compositionally biased region" description="Polar residues" evidence="1">
    <location>
        <begin position="47"/>
        <end position="60"/>
    </location>
</feature>